<sequence length="63" mass="7452">MVEGRSKLKKHMCNGVRVRRVLTSSSDEYEYEPDEDESDEDESDEEVNDYEYDSGSDGWHDDW</sequence>
<reference evidence="2 3" key="1">
    <citation type="submission" date="2013-09" db="EMBL/GenBank/DDBJ databases">
        <title>Corchorus capsularis genome sequencing.</title>
        <authorList>
            <person name="Alam M."/>
            <person name="Haque M.S."/>
            <person name="Islam M.S."/>
            <person name="Emdad E.M."/>
            <person name="Islam M.M."/>
            <person name="Ahmed B."/>
            <person name="Halim A."/>
            <person name="Hossen Q.M.M."/>
            <person name="Hossain M.Z."/>
            <person name="Ahmed R."/>
            <person name="Khan M.M."/>
            <person name="Islam R."/>
            <person name="Rashid M.M."/>
            <person name="Khan S.A."/>
            <person name="Rahman M.S."/>
            <person name="Alam M."/>
        </authorList>
    </citation>
    <scope>NUCLEOTIDE SEQUENCE [LARGE SCALE GENOMIC DNA]</scope>
    <source>
        <strain evidence="3">cv. CVL-1</strain>
        <tissue evidence="2">Whole seedling</tissue>
    </source>
</reference>
<dbReference type="EMBL" id="AWWV01011975">
    <property type="protein sequence ID" value="OMO69718.1"/>
    <property type="molecule type" value="Genomic_DNA"/>
</dbReference>
<gene>
    <name evidence="2" type="ORF">CCACVL1_19308</name>
</gene>
<dbReference type="AlphaFoldDB" id="A0A1R3HHF4"/>
<evidence type="ECO:0000256" key="1">
    <source>
        <dbReference type="SAM" id="MobiDB-lite"/>
    </source>
</evidence>
<feature type="region of interest" description="Disordered" evidence="1">
    <location>
        <begin position="22"/>
        <end position="63"/>
    </location>
</feature>
<dbReference type="Gramene" id="OMO69718">
    <property type="protein sequence ID" value="OMO69718"/>
    <property type="gene ID" value="CCACVL1_19308"/>
</dbReference>
<comment type="caution">
    <text evidence="2">The sequence shown here is derived from an EMBL/GenBank/DDBJ whole genome shotgun (WGS) entry which is preliminary data.</text>
</comment>
<organism evidence="2 3">
    <name type="scientific">Corchorus capsularis</name>
    <name type="common">Jute</name>
    <dbReference type="NCBI Taxonomy" id="210143"/>
    <lineage>
        <taxon>Eukaryota</taxon>
        <taxon>Viridiplantae</taxon>
        <taxon>Streptophyta</taxon>
        <taxon>Embryophyta</taxon>
        <taxon>Tracheophyta</taxon>
        <taxon>Spermatophyta</taxon>
        <taxon>Magnoliopsida</taxon>
        <taxon>eudicotyledons</taxon>
        <taxon>Gunneridae</taxon>
        <taxon>Pentapetalae</taxon>
        <taxon>rosids</taxon>
        <taxon>malvids</taxon>
        <taxon>Malvales</taxon>
        <taxon>Malvaceae</taxon>
        <taxon>Grewioideae</taxon>
        <taxon>Apeibeae</taxon>
        <taxon>Corchorus</taxon>
    </lineage>
</organism>
<feature type="compositionally biased region" description="Acidic residues" evidence="1">
    <location>
        <begin position="27"/>
        <end position="54"/>
    </location>
</feature>
<protein>
    <submittedName>
        <fullName evidence="2">Uncharacterized protein</fullName>
    </submittedName>
</protein>
<accession>A0A1R3HHF4</accession>
<evidence type="ECO:0000313" key="2">
    <source>
        <dbReference type="EMBL" id="OMO69718.1"/>
    </source>
</evidence>
<name>A0A1R3HHF4_COCAP</name>
<proteinExistence type="predicted"/>
<dbReference type="Proteomes" id="UP000188268">
    <property type="component" value="Unassembled WGS sequence"/>
</dbReference>
<evidence type="ECO:0000313" key="3">
    <source>
        <dbReference type="Proteomes" id="UP000188268"/>
    </source>
</evidence>
<keyword evidence="3" id="KW-1185">Reference proteome</keyword>